<sequence>MAAILGREPGTTRPITVGRRRGEERVRRDSSKTRFSPIFRRAWEVIGCPLYCYRRLHFLPSICTEYRETPITMNRVLVREAEAGERQAIAEVLDCCGLPSDISVEPSCFFHVALLDGQVVGCACAEQYGETVVVRSVGVLHEFRGRHIATSLIGSVLTRARAQCCTKAVLITAGRLGLSGHYEVPLVELESMPEALSLSDALLRRFRSRRAGKQKSRSD</sequence>
<feature type="region of interest" description="Disordered" evidence="1">
    <location>
        <begin position="1"/>
        <end position="28"/>
    </location>
</feature>
<dbReference type="InterPro" id="IPR000182">
    <property type="entry name" value="GNAT_dom"/>
</dbReference>
<comment type="caution">
    <text evidence="3">The sequence shown here is derived from an EMBL/GenBank/DDBJ whole genome shotgun (WGS) entry which is preliminary data.</text>
</comment>
<dbReference type="SUPFAM" id="SSF55729">
    <property type="entry name" value="Acyl-CoA N-acyltransferases (Nat)"/>
    <property type="match status" value="1"/>
</dbReference>
<feature type="domain" description="N-acetyltransferase" evidence="2">
    <location>
        <begin position="76"/>
        <end position="199"/>
    </location>
</feature>
<proteinExistence type="predicted"/>
<dbReference type="Pfam" id="PF00583">
    <property type="entry name" value="Acetyltransf_1"/>
    <property type="match status" value="1"/>
</dbReference>
<name>A0ABM8Y3V5_9BURK</name>
<evidence type="ECO:0000313" key="4">
    <source>
        <dbReference type="Proteomes" id="UP000701702"/>
    </source>
</evidence>
<dbReference type="Proteomes" id="UP000701702">
    <property type="component" value="Unassembled WGS sequence"/>
</dbReference>
<dbReference type="InterPro" id="IPR016181">
    <property type="entry name" value="Acyl_CoA_acyltransferase"/>
</dbReference>
<organism evidence="3 4">
    <name type="scientific">Cupriavidus pinatubonensis</name>
    <dbReference type="NCBI Taxonomy" id="248026"/>
    <lineage>
        <taxon>Bacteria</taxon>
        <taxon>Pseudomonadati</taxon>
        <taxon>Pseudomonadota</taxon>
        <taxon>Betaproteobacteria</taxon>
        <taxon>Burkholderiales</taxon>
        <taxon>Burkholderiaceae</taxon>
        <taxon>Cupriavidus</taxon>
    </lineage>
</organism>
<dbReference type="Gene3D" id="3.40.630.30">
    <property type="match status" value="1"/>
</dbReference>
<dbReference type="PROSITE" id="PS51186">
    <property type="entry name" value="GNAT"/>
    <property type="match status" value="1"/>
</dbReference>
<evidence type="ECO:0000313" key="3">
    <source>
        <dbReference type="EMBL" id="CAG9187454.1"/>
    </source>
</evidence>
<reference evidence="3 4" key="1">
    <citation type="submission" date="2021-08" db="EMBL/GenBank/DDBJ databases">
        <authorList>
            <person name="Peeters C."/>
        </authorList>
    </citation>
    <scope>NUCLEOTIDE SEQUENCE [LARGE SCALE GENOMIC DNA]</scope>
    <source>
        <strain evidence="3 4">LMG 23994</strain>
    </source>
</reference>
<evidence type="ECO:0000259" key="2">
    <source>
        <dbReference type="PROSITE" id="PS51186"/>
    </source>
</evidence>
<evidence type="ECO:0000256" key="1">
    <source>
        <dbReference type="SAM" id="MobiDB-lite"/>
    </source>
</evidence>
<keyword evidence="4" id="KW-1185">Reference proteome</keyword>
<dbReference type="EMBL" id="CAJZAF010000073">
    <property type="protein sequence ID" value="CAG9187454.1"/>
    <property type="molecule type" value="Genomic_DNA"/>
</dbReference>
<protein>
    <recommendedName>
        <fullName evidence="2">N-acetyltransferase domain-containing protein</fullName>
    </recommendedName>
</protein>
<accession>A0ABM8Y3V5</accession>
<gene>
    <name evidence="3" type="ORF">LMG23994_06899</name>
</gene>
<dbReference type="CDD" id="cd04301">
    <property type="entry name" value="NAT_SF"/>
    <property type="match status" value="1"/>
</dbReference>